<reference evidence="2 3" key="1">
    <citation type="journal article" date="2016" name="Sci. Rep.">
        <title>Draft genome sequencing and secretome analysis of fungal phytopathogen Ascochyta rabiei provides insight into the necrotrophic effector repertoire.</title>
        <authorList>
            <person name="Verma S."/>
            <person name="Gazara R.K."/>
            <person name="Nizam S."/>
            <person name="Parween S."/>
            <person name="Chattopadhyay D."/>
            <person name="Verma P.K."/>
        </authorList>
    </citation>
    <scope>NUCLEOTIDE SEQUENCE [LARGE SCALE GENOMIC DNA]</scope>
    <source>
        <strain evidence="2 3">ArDII</strain>
    </source>
</reference>
<evidence type="ECO:0000256" key="1">
    <source>
        <dbReference type="SAM" id="MobiDB-lite"/>
    </source>
</evidence>
<proteinExistence type="predicted"/>
<dbReference type="EMBL" id="JYNV01000025">
    <property type="protein sequence ID" value="KZM28281.1"/>
    <property type="molecule type" value="Genomic_DNA"/>
</dbReference>
<protein>
    <submittedName>
        <fullName evidence="2">Uncharacterized protein</fullName>
    </submittedName>
</protein>
<dbReference type="OrthoDB" id="3794199at2759"/>
<feature type="region of interest" description="Disordered" evidence="1">
    <location>
        <begin position="300"/>
        <end position="365"/>
    </location>
</feature>
<evidence type="ECO:0000313" key="2">
    <source>
        <dbReference type="EMBL" id="KZM28281.1"/>
    </source>
</evidence>
<feature type="compositionally biased region" description="Polar residues" evidence="1">
    <location>
        <begin position="257"/>
        <end position="273"/>
    </location>
</feature>
<evidence type="ECO:0000313" key="3">
    <source>
        <dbReference type="Proteomes" id="UP000076837"/>
    </source>
</evidence>
<dbReference type="AlphaFoldDB" id="A0A163M081"/>
<sequence>MFIAAHDYSWLITDPVVHYALVEADCMFPTPSCLRNAKVVHRHVIQEQLDHYWCTISEETAMLEHEKQVKDDHNRYIAEQVAKGDKWDRWEVGPPTIININNNFNNFINPTFVAFAFLSTCTTSPEIPGLDVELLAAEYCPTAASEISNIEPGCSSELSASSDLLSSISPEPRLLFFLAATFLHRCPERSLLDTMSHRRRPPGRHEPAIIRRCKTLPCRPPDAISAAPAKNSAFLSPAAQVDDAPRERDDLSPSSPPTSQAPIRSLEPSTVNGTELAPSTAAEEEDEMCTIMDDMLTEWEAEASESPLEPSTGNVDISAPPVDQETAPSAVAEGGQLKRKIHPLRKRRGAAPQPAAPKLGGDQAE</sequence>
<dbReference type="Proteomes" id="UP000076837">
    <property type="component" value="Unassembled WGS sequence"/>
</dbReference>
<feature type="region of interest" description="Disordered" evidence="1">
    <location>
        <begin position="227"/>
        <end position="286"/>
    </location>
</feature>
<gene>
    <name evidence="2" type="ORF">ST47_g573</name>
</gene>
<keyword evidence="3" id="KW-1185">Reference proteome</keyword>
<comment type="caution">
    <text evidence="2">The sequence shown here is derived from an EMBL/GenBank/DDBJ whole genome shotgun (WGS) entry which is preliminary data.</text>
</comment>
<name>A0A163M081_DIDRA</name>
<accession>A0A163M081</accession>
<organism evidence="2 3">
    <name type="scientific">Didymella rabiei</name>
    <name type="common">Chickpea ascochyta blight fungus</name>
    <name type="synonym">Mycosphaerella rabiei</name>
    <dbReference type="NCBI Taxonomy" id="5454"/>
    <lineage>
        <taxon>Eukaryota</taxon>
        <taxon>Fungi</taxon>
        <taxon>Dikarya</taxon>
        <taxon>Ascomycota</taxon>
        <taxon>Pezizomycotina</taxon>
        <taxon>Dothideomycetes</taxon>
        <taxon>Pleosporomycetidae</taxon>
        <taxon>Pleosporales</taxon>
        <taxon>Pleosporineae</taxon>
        <taxon>Didymellaceae</taxon>
        <taxon>Ascochyta</taxon>
    </lineage>
</organism>
<feature type="compositionally biased region" description="Basic residues" evidence="1">
    <location>
        <begin position="337"/>
        <end position="349"/>
    </location>
</feature>